<dbReference type="Proteomes" id="UP000028643">
    <property type="component" value="Unassembled WGS sequence"/>
</dbReference>
<dbReference type="InterPro" id="IPR032816">
    <property type="entry name" value="VTT_dom"/>
</dbReference>
<sequence length="145" mass="16210">MFELTSYVGLFLAAFGAATLLPMQSEAVLVGMLLSDRYVASTLIAVATFGNVLGSTLNWLLGRSVERLRHRRWFPVSESKLEKAQQFYLRFGRWSLLLCWVPLIGDPLTVVAGVMREPFWSFLLIVTLAKGVRYLVLAAVTLGWA</sequence>
<comment type="caution">
    <text evidence="3">The sequence shown here is derived from an EMBL/GenBank/DDBJ whole genome shotgun (WGS) entry which is preliminary data.</text>
</comment>
<dbReference type="InterPro" id="IPR051311">
    <property type="entry name" value="DedA_domain"/>
</dbReference>
<protein>
    <submittedName>
        <fullName evidence="3">Membrane protein</fullName>
    </submittedName>
</protein>
<proteinExistence type="predicted"/>
<dbReference type="EMBL" id="JPQT01000021">
    <property type="protein sequence ID" value="KFE55901.1"/>
    <property type="molecule type" value="Genomic_DNA"/>
</dbReference>
<keyword evidence="1" id="KW-1133">Transmembrane helix</keyword>
<dbReference type="RefSeq" id="WP_047571888.1">
    <property type="nucleotide sequence ID" value="NZ_JPQT01000021.1"/>
</dbReference>
<evidence type="ECO:0000313" key="3">
    <source>
        <dbReference type="EMBL" id="KFE55901.1"/>
    </source>
</evidence>
<accession>A0A085VKD8</accession>
<dbReference type="AlphaFoldDB" id="A0A085VKD8"/>
<keyword evidence="1" id="KW-0812">Transmembrane</keyword>
<dbReference type="GO" id="GO:0005886">
    <property type="term" value="C:plasma membrane"/>
    <property type="evidence" value="ECO:0007669"/>
    <property type="project" value="UniProtKB-ARBA"/>
</dbReference>
<dbReference type="PANTHER" id="PTHR42709">
    <property type="entry name" value="ALKALINE PHOSPHATASE LIKE PROTEIN"/>
    <property type="match status" value="1"/>
</dbReference>
<keyword evidence="1" id="KW-0472">Membrane</keyword>
<dbReference type="PANTHER" id="PTHR42709:SF4">
    <property type="entry name" value="INNER MEMBRANE PROTEIN YQAA"/>
    <property type="match status" value="1"/>
</dbReference>
<feature type="transmembrane region" description="Helical" evidence="1">
    <location>
        <begin position="37"/>
        <end position="61"/>
    </location>
</feature>
<dbReference type="PATRIC" id="fig|317.174.peg.237"/>
<reference evidence="3 4" key="1">
    <citation type="submission" date="2014-07" db="EMBL/GenBank/DDBJ databases">
        <title>Draft Genome Sequences of Environmental Pseudomonas syringae strains.</title>
        <authorList>
            <person name="Baltrus D.A."/>
            <person name="Berge O."/>
            <person name="Morris C."/>
        </authorList>
    </citation>
    <scope>NUCLEOTIDE SEQUENCE [LARGE SCALE GENOMIC DNA]</scope>
    <source>
        <strain evidence="3 4">CEB003</strain>
    </source>
</reference>
<feature type="domain" description="VTT" evidence="2">
    <location>
        <begin position="28"/>
        <end position="139"/>
    </location>
</feature>
<evidence type="ECO:0000256" key="1">
    <source>
        <dbReference type="SAM" id="Phobius"/>
    </source>
</evidence>
<evidence type="ECO:0000259" key="2">
    <source>
        <dbReference type="Pfam" id="PF09335"/>
    </source>
</evidence>
<evidence type="ECO:0000313" key="4">
    <source>
        <dbReference type="Proteomes" id="UP000028643"/>
    </source>
</evidence>
<name>A0A085VKD8_PSESX</name>
<feature type="transmembrane region" description="Helical" evidence="1">
    <location>
        <begin position="120"/>
        <end position="144"/>
    </location>
</feature>
<dbReference type="Pfam" id="PF09335">
    <property type="entry name" value="VTT_dom"/>
    <property type="match status" value="1"/>
</dbReference>
<feature type="transmembrane region" description="Helical" evidence="1">
    <location>
        <begin position="94"/>
        <end position="114"/>
    </location>
</feature>
<organism evidence="3 4">
    <name type="scientific">Pseudomonas syringae</name>
    <dbReference type="NCBI Taxonomy" id="317"/>
    <lineage>
        <taxon>Bacteria</taxon>
        <taxon>Pseudomonadati</taxon>
        <taxon>Pseudomonadota</taxon>
        <taxon>Gammaproteobacteria</taxon>
        <taxon>Pseudomonadales</taxon>
        <taxon>Pseudomonadaceae</taxon>
        <taxon>Pseudomonas</taxon>
    </lineage>
</organism>
<gene>
    <name evidence="3" type="ORF">IV02_01145</name>
</gene>